<accession>A0A150XW00</accession>
<dbReference type="STRING" id="296218.AWN68_13630"/>
<reference evidence="1 2" key="1">
    <citation type="submission" date="2016-01" db="EMBL/GenBank/DDBJ databases">
        <title>Genome sequencing of Roseivirga echinicomitans KMM 6058.</title>
        <authorList>
            <person name="Selvaratnam C."/>
            <person name="Thevarajoo S."/>
            <person name="Goh K.M."/>
            <person name="Ee R."/>
            <person name="Chan K.-G."/>
            <person name="Chong C.S."/>
        </authorList>
    </citation>
    <scope>NUCLEOTIDE SEQUENCE [LARGE SCALE GENOMIC DNA]</scope>
    <source>
        <strain evidence="1 2">KMM 6058</strain>
    </source>
</reference>
<organism evidence="1 2">
    <name type="scientific">Roseivirga echinicomitans</name>
    <dbReference type="NCBI Taxonomy" id="296218"/>
    <lineage>
        <taxon>Bacteria</taxon>
        <taxon>Pseudomonadati</taxon>
        <taxon>Bacteroidota</taxon>
        <taxon>Cytophagia</taxon>
        <taxon>Cytophagales</taxon>
        <taxon>Roseivirgaceae</taxon>
        <taxon>Roseivirga</taxon>
    </lineage>
</organism>
<name>A0A150XW00_9BACT</name>
<dbReference type="AlphaFoldDB" id="A0A150XW00"/>
<comment type="caution">
    <text evidence="1">The sequence shown here is derived from an EMBL/GenBank/DDBJ whole genome shotgun (WGS) entry which is preliminary data.</text>
</comment>
<proteinExistence type="predicted"/>
<dbReference type="Proteomes" id="UP000075615">
    <property type="component" value="Unassembled WGS sequence"/>
</dbReference>
<keyword evidence="2" id="KW-1185">Reference proteome</keyword>
<protein>
    <submittedName>
        <fullName evidence="1">Uncharacterized protein</fullName>
    </submittedName>
</protein>
<dbReference type="PROSITE" id="PS51257">
    <property type="entry name" value="PROKAR_LIPOPROTEIN"/>
    <property type="match status" value="1"/>
</dbReference>
<dbReference type="EMBL" id="LRDB01000002">
    <property type="protein sequence ID" value="KYG82822.1"/>
    <property type="molecule type" value="Genomic_DNA"/>
</dbReference>
<gene>
    <name evidence="1" type="ORF">AWN68_13630</name>
</gene>
<evidence type="ECO:0000313" key="2">
    <source>
        <dbReference type="Proteomes" id="UP000075615"/>
    </source>
</evidence>
<evidence type="ECO:0000313" key="1">
    <source>
        <dbReference type="EMBL" id="KYG82822.1"/>
    </source>
</evidence>
<sequence>MIDKRILAAFLFLISSVVFSCEEEFEVFEGGTFSLRLNQPKTLIDGSVLELIGIEDSRCPENVNCVWEGRSAVKVRWTRQEAYDIDLNDVEYINAQIETYLVSLLEVNPYPTTEANDDKVVKIKIEVN</sequence>